<dbReference type="Pfam" id="PF08158">
    <property type="entry name" value="SDA1_HEAT"/>
    <property type="match status" value="1"/>
</dbReference>
<dbReference type="GO" id="GO:0042273">
    <property type="term" value="P:ribosomal large subunit biogenesis"/>
    <property type="evidence" value="ECO:0007669"/>
    <property type="project" value="UniProtKB-UniRule"/>
</dbReference>
<evidence type="ECO:0000256" key="1">
    <source>
        <dbReference type="RuleBase" id="RU365057"/>
    </source>
</evidence>
<protein>
    <recommendedName>
        <fullName evidence="1">Protein SDA1</fullName>
    </recommendedName>
</protein>
<evidence type="ECO:0000259" key="2">
    <source>
        <dbReference type="Pfam" id="PF08158"/>
    </source>
</evidence>
<sequence>MLTELDQYFLVTSLPPAVNWVRPYWISRDIHHILKKINYFQFEAHHYLKKKNKTNIFPSRSVIEMTSTKNHFATNLLQLQNRIKRDPTSYKDEFSQTYLNYESTLQAYLMKPAKPNKQLADLSLFLAHVSHCFTDELKQYPQQLIDILKRYATVLNPEMRLLFCW</sequence>
<dbReference type="GO" id="GO:0000055">
    <property type="term" value="P:ribosomal large subunit export from nucleus"/>
    <property type="evidence" value="ECO:0007669"/>
    <property type="project" value="UniProtKB-UniRule"/>
</dbReference>
<keyword evidence="1" id="KW-0690">Ribosome biogenesis</keyword>
<name>A0A3M7TCK9_BRAPC</name>
<gene>
    <name evidence="3" type="ORF">BpHYR1_034421</name>
</gene>
<reference evidence="3 4" key="1">
    <citation type="journal article" date="2018" name="Sci. Rep.">
        <title>Genomic signatures of local adaptation to the degree of environmental predictability in rotifers.</title>
        <authorList>
            <person name="Franch-Gras L."/>
            <person name="Hahn C."/>
            <person name="Garcia-Roger E.M."/>
            <person name="Carmona M.J."/>
            <person name="Serra M."/>
            <person name="Gomez A."/>
        </authorList>
    </citation>
    <scope>NUCLEOTIDE SEQUENCE [LARGE SCALE GENOMIC DNA]</scope>
    <source>
        <strain evidence="3">HYR1</strain>
    </source>
</reference>
<dbReference type="OrthoDB" id="2196187at2759"/>
<accession>A0A3M7TCK9</accession>
<evidence type="ECO:0000313" key="4">
    <source>
        <dbReference type="Proteomes" id="UP000276133"/>
    </source>
</evidence>
<keyword evidence="1" id="KW-0539">Nucleus</keyword>
<feature type="domain" description="SDA1 N-terminal" evidence="2">
    <location>
        <begin position="125"/>
        <end position="164"/>
    </location>
</feature>
<comment type="function">
    <text evidence="1">Required for 60S pre-ribosomal subunits export to the cytoplasm.</text>
</comment>
<comment type="similarity">
    <text evidence="1">Belongs to the SDA1 family.</text>
</comment>
<dbReference type="STRING" id="10195.A0A3M7TCK9"/>
<dbReference type="EMBL" id="REGN01000033">
    <property type="protein sequence ID" value="RNA45061.1"/>
    <property type="molecule type" value="Genomic_DNA"/>
</dbReference>
<dbReference type="PANTHER" id="PTHR12730:SF0">
    <property type="entry name" value="PROTEIN SDA1 HOMOLOG"/>
    <property type="match status" value="1"/>
</dbReference>
<evidence type="ECO:0000313" key="3">
    <source>
        <dbReference type="EMBL" id="RNA45061.1"/>
    </source>
</evidence>
<dbReference type="InterPro" id="IPR012977">
    <property type="entry name" value="SDA1_N"/>
</dbReference>
<keyword evidence="1" id="KW-0813">Transport</keyword>
<dbReference type="GO" id="GO:0005730">
    <property type="term" value="C:nucleolus"/>
    <property type="evidence" value="ECO:0007669"/>
    <property type="project" value="UniProtKB-SubCell"/>
</dbReference>
<comment type="caution">
    <text evidence="3">The sequence shown here is derived from an EMBL/GenBank/DDBJ whole genome shotgun (WGS) entry which is preliminary data.</text>
</comment>
<keyword evidence="1" id="KW-0653">Protein transport</keyword>
<organism evidence="3 4">
    <name type="scientific">Brachionus plicatilis</name>
    <name type="common">Marine rotifer</name>
    <name type="synonym">Brachionus muelleri</name>
    <dbReference type="NCBI Taxonomy" id="10195"/>
    <lineage>
        <taxon>Eukaryota</taxon>
        <taxon>Metazoa</taxon>
        <taxon>Spiralia</taxon>
        <taxon>Gnathifera</taxon>
        <taxon>Rotifera</taxon>
        <taxon>Eurotatoria</taxon>
        <taxon>Monogononta</taxon>
        <taxon>Pseudotrocha</taxon>
        <taxon>Ploima</taxon>
        <taxon>Brachionidae</taxon>
        <taxon>Brachionus</taxon>
    </lineage>
</organism>
<dbReference type="Proteomes" id="UP000276133">
    <property type="component" value="Unassembled WGS sequence"/>
</dbReference>
<dbReference type="InterPro" id="IPR027312">
    <property type="entry name" value="Sda1"/>
</dbReference>
<dbReference type="AlphaFoldDB" id="A0A3M7TCK9"/>
<keyword evidence="4" id="KW-1185">Reference proteome</keyword>
<dbReference type="GO" id="GO:0015031">
    <property type="term" value="P:protein transport"/>
    <property type="evidence" value="ECO:0007669"/>
    <property type="project" value="UniProtKB-KW"/>
</dbReference>
<proteinExistence type="inferred from homology"/>
<comment type="subcellular location">
    <subcellularLocation>
        <location evidence="1">Nucleus</location>
        <location evidence="1">Nucleolus</location>
    </subcellularLocation>
</comment>
<dbReference type="PANTHER" id="PTHR12730">
    <property type="entry name" value="HSDA/SDA1-RELATED"/>
    <property type="match status" value="1"/>
</dbReference>